<sequence length="731" mass="83054">MLQIIADYFSGAKIMKNLISTLLALSSYYCTAFGRCQVETENAQRYRQNCDYDYCENAFEKVAVRQDISCYDTSISMVQETVSADLKTTIIITDSSIEILAPNSQYKWEQLEEFRMLKTNTSEIIPGFFNSFNNLLELQIVKNNVKQLTSGVFSPLFALKHLNLSENVIETVAPHSFSGLSNLEILDLSKNRISVLPPNIFEYQIVLSHVDISKNNLSNIGNIFSSDKISFLNVSHNYLIDINISQFHVLTILDCSFNMIENVVANGTSDYSVIEQIYLSYNKISKLPKIENIRYLNISHNSIHSIDTDVLGDKIISLDISHNHICNVTTGAFQKSINLQYLYFDHNNLTSLSIDIFYNLLQLEYLDLSSNQIKQIPFGCFNDLGNLTYLDLSDNNMNLQFHTFSTLKSLNTLKFQNNKVVSFDLNTILLHFKKLKYITLNDNSWNCSGLASVIQQLQLNNISFMRGQNTNVSNILGISCTDDTFLKEDIISIKRTNEKSNNKEIVYSVPAESIDNIMKNTKFFKYLQTIAEYVSKNISNDLNVFGGKNVKNTTFFKLMNNFATNTSNSIRDIALNVSNFTKNMNESSSNSANKLEANLVRFYNGNERAANETQKLMYKQNDILEQILAKNASNINLSTKQNEILSNINRLLLLNLKSTPVAEIKPVESSAALIGEPHDVDTYKAFNYLYLIINNILLVIIVCCILLLGYGMYFKLNLMPVNSNQEQVQLM</sequence>
<dbReference type="AlphaFoldDB" id="A0A9N9MX46"/>
<dbReference type="Pfam" id="PF13855">
    <property type="entry name" value="LRR_8"/>
    <property type="match status" value="2"/>
</dbReference>
<dbReference type="InterPro" id="IPR003591">
    <property type="entry name" value="Leu-rich_rpt_typical-subtyp"/>
</dbReference>
<dbReference type="SMART" id="SM00369">
    <property type="entry name" value="LRR_TYP"/>
    <property type="match status" value="7"/>
</dbReference>
<evidence type="ECO:0000256" key="3">
    <source>
        <dbReference type="SAM" id="Phobius"/>
    </source>
</evidence>
<keyword evidence="1" id="KW-0433">Leucine-rich repeat</keyword>
<organism evidence="4 5">
    <name type="scientific">Ceutorhynchus assimilis</name>
    <name type="common">cabbage seed weevil</name>
    <dbReference type="NCBI Taxonomy" id="467358"/>
    <lineage>
        <taxon>Eukaryota</taxon>
        <taxon>Metazoa</taxon>
        <taxon>Ecdysozoa</taxon>
        <taxon>Arthropoda</taxon>
        <taxon>Hexapoda</taxon>
        <taxon>Insecta</taxon>
        <taxon>Pterygota</taxon>
        <taxon>Neoptera</taxon>
        <taxon>Endopterygota</taxon>
        <taxon>Coleoptera</taxon>
        <taxon>Polyphaga</taxon>
        <taxon>Cucujiformia</taxon>
        <taxon>Curculionidae</taxon>
        <taxon>Ceutorhynchinae</taxon>
        <taxon>Ceutorhynchus</taxon>
    </lineage>
</organism>
<evidence type="ECO:0000313" key="5">
    <source>
        <dbReference type="Proteomes" id="UP001152799"/>
    </source>
</evidence>
<keyword evidence="5" id="KW-1185">Reference proteome</keyword>
<dbReference type="PROSITE" id="PS51450">
    <property type="entry name" value="LRR"/>
    <property type="match status" value="3"/>
</dbReference>
<keyword evidence="3" id="KW-0812">Transmembrane</keyword>
<evidence type="ECO:0000256" key="1">
    <source>
        <dbReference type="ARBA" id="ARBA00022614"/>
    </source>
</evidence>
<dbReference type="Gene3D" id="3.80.10.10">
    <property type="entry name" value="Ribonuclease Inhibitor"/>
    <property type="match status" value="2"/>
</dbReference>
<protein>
    <submittedName>
        <fullName evidence="4">Uncharacterized protein</fullName>
    </submittedName>
</protein>
<gene>
    <name evidence="4" type="ORF">CEUTPL_LOCUS13658</name>
</gene>
<accession>A0A9N9MX46</accession>
<keyword evidence="2" id="KW-0677">Repeat</keyword>
<dbReference type="InterPro" id="IPR032675">
    <property type="entry name" value="LRR_dom_sf"/>
</dbReference>
<evidence type="ECO:0000256" key="2">
    <source>
        <dbReference type="ARBA" id="ARBA00022737"/>
    </source>
</evidence>
<evidence type="ECO:0000313" key="4">
    <source>
        <dbReference type="EMBL" id="CAG9773261.1"/>
    </source>
</evidence>
<dbReference type="PANTHER" id="PTHR45617:SF169">
    <property type="entry name" value="LRRCT DOMAIN-CONTAINING PROTEIN"/>
    <property type="match status" value="1"/>
</dbReference>
<dbReference type="InterPro" id="IPR001611">
    <property type="entry name" value="Leu-rich_rpt"/>
</dbReference>
<keyword evidence="3" id="KW-0472">Membrane</keyword>
<dbReference type="EMBL" id="OU892285">
    <property type="protein sequence ID" value="CAG9773261.1"/>
    <property type="molecule type" value="Genomic_DNA"/>
</dbReference>
<dbReference type="SUPFAM" id="SSF52058">
    <property type="entry name" value="L domain-like"/>
    <property type="match status" value="1"/>
</dbReference>
<reference evidence="4" key="1">
    <citation type="submission" date="2022-01" db="EMBL/GenBank/DDBJ databases">
        <authorList>
            <person name="King R."/>
        </authorList>
    </citation>
    <scope>NUCLEOTIDE SEQUENCE</scope>
</reference>
<name>A0A9N9MX46_9CUCU</name>
<feature type="transmembrane region" description="Helical" evidence="3">
    <location>
        <begin position="688"/>
        <end position="710"/>
    </location>
</feature>
<keyword evidence="3" id="KW-1133">Transmembrane helix</keyword>
<proteinExistence type="predicted"/>
<dbReference type="Proteomes" id="UP001152799">
    <property type="component" value="Chromosome 9"/>
</dbReference>
<dbReference type="PANTHER" id="PTHR45617">
    <property type="entry name" value="LEUCINE RICH REPEAT FAMILY PROTEIN"/>
    <property type="match status" value="1"/>
</dbReference>
<dbReference type="OrthoDB" id="6765403at2759"/>